<dbReference type="SMART" id="SM00091">
    <property type="entry name" value="PAS"/>
    <property type="match status" value="2"/>
</dbReference>
<dbReference type="EMBL" id="CP000747">
    <property type="protein sequence ID" value="ACG77012.1"/>
    <property type="molecule type" value="Genomic_DNA"/>
</dbReference>
<dbReference type="Proteomes" id="UP000001868">
    <property type="component" value="Chromosome"/>
</dbReference>
<evidence type="ECO:0000259" key="8">
    <source>
        <dbReference type="SMART" id="SM00091"/>
    </source>
</evidence>
<dbReference type="RefSeq" id="WP_012521160.1">
    <property type="nucleotide sequence ID" value="NC_011144.1"/>
</dbReference>
<evidence type="ECO:0000256" key="4">
    <source>
        <dbReference type="ARBA" id="ARBA00022679"/>
    </source>
</evidence>
<dbReference type="GO" id="GO:0005524">
    <property type="term" value="F:ATP binding"/>
    <property type="evidence" value="ECO:0007669"/>
    <property type="project" value="UniProtKB-KW"/>
</dbReference>
<evidence type="ECO:0000313" key="11">
    <source>
        <dbReference type="Proteomes" id="UP000001868"/>
    </source>
</evidence>
<evidence type="ECO:0000256" key="1">
    <source>
        <dbReference type="ARBA" id="ARBA00000085"/>
    </source>
</evidence>
<dbReference type="SUPFAM" id="SSF55785">
    <property type="entry name" value="PYP-like sensor domain (PAS domain)"/>
    <property type="match status" value="2"/>
</dbReference>
<dbReference type="InterPro" id="IPR036890">
    <property type="entry name" value="HATPase_C_sf"/>
</dbReference>
<accession>B4RF24</accession>
<name>B4RF24_PHEZH</name>
<dbReference type="PANTHER" id="PTHR41523:SF7">
    <property type="entry name" value="HISTIDINE KINASE"/>
    <property type="match status" value="1"/>
</dbReference>
<gene>
    <name evidence="10" type="ordered locus">PHZ_c0598</name>
</gene>
<dbReference type="InterPro" id="IPR013656">
    <property type="entry name" value="PAS_4"/>
</dbReference>
<keyword evidence="7" id="KW-0067">ATP-binding</keyword>
<feature type="domain" description="PAS" evidence="8">
    <location>
        <begin position="19"/>
        <end position="87"/>
    </location>
</feature>
<dbReference type="InterPro" id="IPR035965">
    <property type="entry name" value="PAS-like_dom_sf"/>
</dbReference>
<dbReference type="Gene3D" id="3.30.450.20">
    <property type="entry name" value="PAS domain"/>
    <property type="match status" value="2"/>
</dbReference>
<evidence type="ECO:0000313" key="10">
    <source>
        <dbReference type="EMBL" id="ACG77012.1"/>
    </source>
</evidence>
<keyword evidence="5" id="KW-0547">Nucleotide-binding</keyword>
<dbReference type="Pfam" id="PF07536">
    <property type="entry name" value="HWE_HK"/>
    <property type="match status" value="1"/>
</dbReference>
<dbReference type="InterPro" id="IPR000014">
    <property type="entry name" value="PAS"/>
</dbReference>
<dbReference type="AlphaFoldDB" id="B4RF24"/>
<dbReference type="SMART" id="SM00911">
    <property type="entry name" value="HWE_HK"/>
    <property type="match status" value="1"/>
</dbReference>
<evidence type="ECO:0000256" key="3">
    <source>
        <dbReference type="ARBA" id="ARBA00022553"/>
    </source>
</evidence>
<dbReference type="eggNOG" id="COG3920">
    <property type="taxonomic scope" value="Bacteria"/>
</dbReference>
<evidence type="ECO:0000256" key="6">
    <source>
        <dbReference type="ARBA" id="ARBA00022777"/>
    </source>
</evidence>
<keyword evidence="6 10" id="KW-0418">Kinase</keyword>
<sequence length="499" mass="55052">MKLTSDEIATVVEPTLERPDFEAAFRALPSPYMIIDRDLRYVEVNDAYCATLERRREDLVGRGLFEVFPNPGPSGRRLRESFERVFETGRPDSIPLIPYPIERPASRGGGFALRYWSAAHVPLPGPDGRARFLIQNTVDVTELQRLREIAYGPGADPAPRPGEKDILLRAQEVQELNQSLLQESQGLRDLFMQAPSFIAVLTGPDHVFALVNNAYLRLIGHRQVIGKPLAEALPEVLDQGFPDLLETVVRQREPYLGRAVSVRLQRSPGAPLEERFLDFVYQPILGPDGQAWGVFVEGSDVTDRVLAERQQKLLLDELNHRVKNTLATVQSIASQTLRTAPDPAAFREAFEARLMALSATHDLLTATSWRSAQLRDVLLSEVQPHGAERYSLSGPDVALAPAPAVALGLLAHELSTNAAKYGALSVPEGRVSVDWRVEDGTLDLAWRETGGPPVTPPQRRGFGSRLIERSLEGALGGAAELDFAAAGLVCRVRLPLDRR</sequence>
<keyword evidence="4" id="KW-0808">Transferase</keyword>
<evidence type="ECO:0000259" key="9">
    <source>
        <dbReference type="SMART" id="SM00911"/>
    </source>
</evidence>
<dbReference type="Pfam" id="PF08448">
    <property type="entry name" value="PAS_4"/>
    <property type="match status" value="2"/>
</dbReference>
<dbReference type="Gene3D" id="3.30.565.10">
    <property type="entry name" value="Histidine kinase-like ATPase, C-terminal domain"/>
    <property type="match status" value="1"/>
</dbReference>
<protein>
    <recommendedName>
        <fullName evidence="2">histidine kinase</fullName>
        <ecNumber evidence="2">2.7.13.3</ecNumber>
    </recommendedName>
</protein>
<evidence type="ECO:0000256" key="2">
    <source>
        <dbReference type="ARBA" id="ARBA00012438"/>
    </source>
</evidence>
<dbReference type="EC" id="2.7.13.3" evidence="2"/>
<dbReference type="HOGENOM" id="CLU_000445_114_57_5"/>
<dbReference type="CDD" id="cd00130">
    <property type="entry name" value="PAS"/>
    <property type="match status" value="1"/>
</dbReference>
<organism evidence="10 11">
    <name type="scientific">Phenylobacterium zucineum (strain HLK1)</name>
    <dbReference type="NCBI Taxonomy" id="450851"/>
    <lineage>
        <taxon>Bacteria</taxon>
        <taxon>Pseudomonadati</taxon>
        <taxon>Pseudomonadota</taxon>
        <taxon>Alphaproteobacteria</taxon>
        <taxon>Caulobacterales</taxon>
        <taxon>Caulobacteraceae</taxon>
        <taxon>Phenylobacterium</taxon>
    </lineage>
</organism>
<keyword evidence="11" id="KW-1185">Reference proteome</keyword>
<dbReference type="STRING" id="450851.PHZ_c0598"/>
<evidence type="ECO:0000256" key="5">
    <source>
        <dbReference type="ARBA" id="ARBA00022741"/>
    </source>
</evidence>
<evidence type="ECO:0000256" key="7">
    <source>
        <dbReference type="ARBA" id="ARBA00022840"/>
    </source>
</evidence>
<feature type="domain" description="PAS" evidence="8">
    <location>
        <begin position="185"/>
        <end position="250"/>
    </location>
</feature>
<feature type="domain" description="Signal transduction histidine kinase HWE region" evidence="9">
    <location>
        <begin position="317"/>
        <end position="396"/>
    </location>
</feature>
<comment type="catalytic activity">
    <reaction evidence="1">
        <text>ATP + protein L-histidine = ADP + protein N-phospho-L-histidine.</text>
        <dbReference type="EC" id="2.7.13.3"/>
    </reaction>
</comment>
<dbReference type="GO" id="GO:0004673">
    <property type="term" value="F:protein histidine kinase activity"/>
    <property type="evidence" value="ECO:0007669"/>
    <property type="project" value="UniProtKB-EC"/>
</dbReference>
<dbReference type="eggNOG" id="COG3829">
    <property type="taxonomic scope" value="Bacteria"/>
</dbReference>
<dbReference type="PANTHER" id="PTHR41523">
    <property type="entry name" value="TWO-COMPONENT SYSTEM SENSOR PROTEIN"/>
    <property type="match status" value="1"/>
</dbReference>
<dbReference type="KEGG" id="pzu:PHZ_c0598"/>
<keyword evidence="3" id="KW-0597">Phosphoprotein</keyword>
<reference evidence="10 11" key="1">
    <citation type="journal article" date="2008" name="BMC Genomics">
        <title>Complete genome of Phenylobacterium zucineum - a novel facultative intracellular bacterium isolated from human erythroleukemia cell line K562.</title>
        <authorList>
            <person name="Luo Y."/>
            <person name="Xu X."/>
            <person name="Ding Z."/>
            <person name="Liu Z."/>
            <person name="Zhang B."/>
            <person name="Yan Z."/>
            <person name="Sun J."/>
            <person name="Hu S."/>
            <person name="Hu X."/>
        </authorList>
    </citation>
    <scope>NUCLEOTIDE SEQUENCE [LARGE SCALE GENOMIC DNA]</scope>
    <source>
        <strain evidence="10 11">HLK1</strain>
    </source>
</reference>
<dbReference type="InterPro" id="IPR011102">
    <property type="entry name" value="Sig_transdc_His_kinase_HWE"/>
</dbReference>
<proteinExistence type="predicted"/>